<protein>
    <recommendedName>
        <fullName evidence="3">DUF2935 domain-containing protein</fullName>
    </recommendedName>
</protein>
<dbReference type="Gene3D" id="1.20.1260.120">
    <property type="entry name" value="Protein of unknown function DUF2935"/>
    <property type="match status" value="1"/>
</dbReference>
<keyword evidence="2" id="KW-1185">Reference proteome</keyword>
<dbReference type="EMBL" id="CP000246">
    <property type="protein sequence ID" value="ABG83186.1"/>
    <property type="molecule type" value="Genomic_DNA"/>
</dbReference>
<dbReference type="InterPro" id="IPR021328">
    <property type="entry name" value="CotB-like"/>
</dbReference>
<dbReference type="SUPFAM" id="SSF158430">
    <property type="entry name" value="Bacillus cereus metalloprotein-like"/>
    <property type="match status" value="2"/>
</dbReference>
<dbReference type="PaxDb" id="195103-CPF_0149"/>
<reference evidence="1 2" key="1">
    <citation type="journal article" date="2006" name="Genome Res.">
        <title>Skewed genomic variability in strains of the toxigenic bacterial pathogen, Clostridium perfringens.</title>
        <authorList>
            <person name="Myers G.S."/>
            <person name="Rasko D.A."/>
            <person name="Cheung J.K."/>
            <person name="Ravel J."/>
            <person name="Seshadri R."/>
            <person name="Deboy R.T."/>
            <person name="Ren Q."/>
            <person name="Varga J."/>
            <person name="Awad M.M."/>
            <person name="Brinkac L.M."/>
            <person name="Daugherty S.C."/>
            <person name="Haft D.H."/>
            <person name="Dodson R.J."/>
            <person name="Madupu R."/>
            <person name="Nelson W.C."/>
            <person name="Rosovitz M.J."/>
            <person name="Sullivan S.A."/>
            <person name="Khouri H."/>
            <person name="Dimitrov G.I."/>
            <person name="Watkins K.L."/>
            <person name="Mulligan S."/>
            <person name="Benton J."/>
            <person name="Radune D."/>
            <person name="Fisher D.J."/>
            <person name="Atkins H.S."/>
            <person name="Hiscox T."/>
            <person name="Jost B.H."/>
            <person name="Billington S.J."/>
            <person name="Songer J.G."/>
            <person name="McClane B.A."/>
            <person name="Titball R.W."/>
            <person name="Rood J.I."/>
            <person name="Melville S.B."/>
            <person name="Paulsen I.T."/>
        </authorList>
    </citation>
    <scope>NUCLEOTIDE SEQUENCE [LARGE SCALE GENOMIC DNA]</scope>
    <source>
        <strain evidence="2">ATCC 13124 / DSM 756 / JCM 1290 / NCIMB 6125 / NCTC 8237 / S 107 / Type A</strain>
    </source>
</reference>
<dbReference type="eggNOG" id="ENOG502Z8AB">
    <property type="taxonomic scope" value="Bacteria"/>
</dbReference>
<evidence type="ECO:0000313" key="1">
    <source>
        <dbReference type="EMBL" id="ABG83186.1"/>
    </source>
</evidence>
<proteinExistence type="predicted"/>
<dbReference type="AlphaFoldDB" id="A0A0H2YQE6"/>
<dbReference type="Proteomes" id="UP000001823">
    <property type="component" value="Chromosome"/>
</dbReference>
<accession>A0A0H2YQE6</accession>
<dbReference type="RefSeq" id="WP_003457567.1">
    <property type="nucleotide sequence ID" value="NC_008261.1"/>
</dbReference>
<name>A0A0H2YQE6_CLOP1</name>
<gene>
    <name evidence="1" type="ordered locus">CPF_0149</name>
</gene>
<evidence type="ECO:0008006" key="3">
    <source>
        <dbReference type="Google" id="ProtNLM"/>
    </source>
</evidence>
<dbReference type="KEGG" id="cpf:CPF_0149"/>
<evidence type="ECO:0000313" key="2">
    <source>
        <dbReference type="Proteomes" id="UP000001823"/>
    </source>
</evidence>
<dbReference type="GeneID" id="93000549"/>
<dbReference type="STRING" id="195103.CPF_0149"/>
<dbReference type="Pfam" id="PF11155">
    <property type="entry name" value="DUF2935"/>
    <property type="match status" value="2"/>
</dbReference>
<sequence length="303" mass="35069">MISREKYVTSSLELHLFFMRVMKEHAIFLEAGLGPKNSKLAKELDKCKGNLEKLLFDVVKLSKGRVRQSIVDSGEVFTDYTLETEKKTEHYTGININSKITTMEKDLMCAPKKGIDSKVASCVKDINNKAIKLIDELIDLKMKILDDVLCCKIFTSNYPSLVEHTIEEAKLYRSYIDDIECNRDIDEVNISKTEAFWNEIMMEHSLFIRGLLDPSEYELINTAHEFAFEFNELIQQLNNVTNVTIDNVTHETLKETTRLRDFKEEGTKGIMNCNIKSLILPLLSDHVLREANHYIRILRCYEK</sequence>
<organism evidence="1 2">
    <name type="scientific">Clostridium perfringens (strain ATCC 13124 / DSM 756 / JCM 1290 / NCIMB 6125 / NCTC 8237 / Type A)</name>
    <dbReference type="NCBI Taxonomy" id="195103"/>
    <lineage>
        <taxon>Bacteria</taxon>
        <taxon>Bacillati</taxon>
        <taxon>Bacillota</taxon>
        <taxon>Clostridia</taxon>
        <taxon>Eubacteriales</taxon>
        <taxon>Clostridiaceae</taxon>
        <taxon>Clostridium</taxon>
    </lineage>
</organism>
<dbReference type="HOGENOM" id="CLU_073785_0_1_9"/>